<dbReference type="PRINTS" id="PR00359">
    <property type="entry name" value="BP450"/>
</dbReference>
<evidence type="ECO:0000256" key="5">
    <source>
        <dbReference type="ARBA" id="ARBA00023004"/>
    </source>
</evidence>
<evidence type="ECO:0000256" key="4">
    <source>
        <dbReference type="ARBA" id="ARBA00023002"/>
    </source>
</evidence>
<dbReference type="PANTHER" id="PTHR46696:SF1">
    <property type="entry name" value="CYTOCHROME P450 YJIB-RELATED"/>
    <property type="match status" value="1"/>
</dbReference>
<organism evidence="9 10">
    <name type="scientific">Streptomyces aidingensis</name>
    <dbReference type="NCBI Taxonomy" id="910347"/>
    <lineage>
        <taxon>Bacteria</taxon>
        <taxon>Bacillati</taxon>
        <taxon>Actinomycetota</taxon>
        <taxon>Actinomycetes</taxon>
        <taxon>Kitasatosporales</taxon>
        <taxon>Streptomycetaceae</taxon>
        <taxon>Streptomyces</taxon>
    </lineage>
</organism>
<dbReference type="GO" id="GO:0004497">
    <property type="term" value="F:monooxygenase activity"/>
    <property type="evidence" value="ECO:0007669"/>
    <property type="project" value="UniProtKB-KW"/>
</dbReference>
<dbReference type="InterPro" id="IPR017972">
    <property type="entry name" value="Cyt_P450_CS"/>
</dbReference>
<evidence type="ECO:0000256" key="8">
    <source>
        <dbReference type="SAM" id="MobiDB-lite"/>
    </source>
</evidence>
<dbReference type="InterPro" id="IPR001128">
    <property type="entry name" value="Cyt_P450"/>
</dbReference>
<dbReference type="Proteomes" id="UP000199207">
    <property type="component" value="Unassembled WGS sequence"/>
</dbReference>
<dbReference type="EMBL" id="FOLM01000003">
    <property type="protein sequence ID" value="SFC39739.1"/>
    <property type="molecule type" value="Genomic_DNA"/>
</dbReference>
<evidence type="ECO:0000313" key="9">
    <source>
        <dbReference type="EMBL" id="SFC39739.1"/>
    </source>
</evidence>
<dbReference type="Gene3D" id="1.10.630.10">
    <property type="entry name" value="Cytochrome P450"/>
    <property type="match status" value="1"/>
</dbReference>
<accession>A0A1I1ITV6</accession>
<keyword evidence="5 7" id="KW-0408">Iron</keyword>
<evidence type="ECO:0000256" key="6">
    <source>
        <dbReference type="ARBA" id="ARBA00023033"/>
    </source>
</evidence>
<proteinExistence type="inferred from homology"/>
<evidence type="ECO:0000256" key="2">
    <source>
        <dbReference type="ARBA" id="ARBA00022617"/>
    </source>
</evidence>
<keyword evidence="3 7" id="KW-0479">Metal-binding</keyword>
<dbReference type="PANTHER" id="PTHR46696">
    <property type="entry name" value="P450, PUTATIVE (EUROFUNG)-RELATED"/>
    <property type="match status" value="1"/>
</dbReference>
<evidence type="ECO:0000256" key="1">
    <source>
        <dbReference type="ARBA" id="ARBA00010617"/>
    </source>
</evidence>
<dbReference type="STRING" id="910347.SAMN05421773_103185"/>
<dbReference type="PRINTS" id="PR00385">
    <property type="entry name" value="P450"/>
</dbReference>
<dbReference type="Pfam" id="PF00067">
    <property type="entry name" value="p450"/>
    <property type="match status" value="1"/>
</dbReference>
<dbReference type="GO" id="GO:0016705">
    <property type="term" value="F:oxidoreductase activity, acting on paired donors, with incorporation or reduction of molecular oxygen"/>
    <property type="evidence" value="ECO:0007669"/>
    <property type="project" value="InterPro"/>
</dbReference>
<dbReference type="FunFam" id="1.10.630.10:FF:000018">
    <property type="entry name" value="Cytochrome P450 monooxygenase"/>
    <property type="match status" value="1"/>
</dbReference>
<reference evidence="9 10" key="1">
    <citation type="submission" date="2016-10" db="EMBL/GenBank/DDBJ databases">
        <authorList>
            <person name="de Groot N.N."/>
        </authorList>
    </citation>
    <scope>NUCLEOTIDE SEQUENCE [LARGE SCALE GENOMIC DNA]</scope>
    <source>
        <strain evidence="9 10">CGMCC 4.5739</strain>
    </source>
</reference>
<dbReference type="AlphaFoldDB" id="A0A1I1ITV6"/>
<dbReference type="GO" id="GO:0020037">
    <property type="term" value="F:heme binding"/>
    <property type="evidence" value="ECO:0007669"/>
    <property type="project" value="InterPro"/>
</dbReference>
<keyword evidence="4 7" id="KW-0560">Oxidoreductase</keyword>
<keyword evidence="2 7" id="KW-0349">Heme</keyword>
<dbReference type="CDD" id="cd11029">
    <property type="entry name" value="CYP107-like"/>
    <property type="match status" value="1"/>
</dbReference>
<dbReference type="GO" id="GO:0005506">
    <property type="term" value="F:iron ion binding"/>
    <property type="evidence" value="ECO:0007669"/>
    <property type="project" value="InterPro"/>
</dbReference>
<dbReference type="InterPro" id="IPR036396">
    <property type="entry name" value="Cyt_P450_sf"/>
</dbReference>
<evidence type="ECO:0000313" key="10">
    <source>
        <dbReference type="Proteomes" id="UP000199207"/>
    </source>
</evidence>
<keyword evidence="10" id="KW-1185">Reference proteome</keyword>
<dbReference type="OrthoDB" id="5500002at2"/>
<dbReference type="InterPro" id="IPR002397">
    <property type="entry name" value="Cyt_P450_B"/>
</dbReference>
<sequence length="438" mass="47553">MTEQTATAAQRSAASGPPQLSGPVIDLTLYGESVIRDPYPFYAELRRRGPAHLVRMADGVPVWLVVGHDQARAVLADPRFSKVWANAALPEFLGERADFTAHMLNSDPPRHTRLRRLVSREFTPRRIAGLQPRVRQLTDTLLDAMLARPGRRADLVAALSFPLPISVICELLGVPGLDREKFRRWTAALLGDTTAPPGAAAPDLAAAQPAGDDPGEPAPQAMNRYLTELVAAKRERPGEDLMSALIRTHDEDGDRLSPAELVGMAFLLLVAGHETTVNLITNAVLALLTHPEQLAALRADPDGLLDAAIEETLRWDGPVERATYRFPTEPVDLGGTRIPAGHPVLVVLASAGRDPGQYPDADRFDIHRPARPHLAFGHGIHYCLGAPLARLEARVALRALLDRCPGLALDTERAAGPEELPWRPGLIMRGPSALPVRY</sequence>
<protein>
    <submittedName>
        <fullName evidence="9">Cytochrome P450</fullName>
    </submittedName>
</protein>
<feature type="region of interest" description="Disordered" evidence="8">
    <location>
        <begin position="194"/>
        <end position="218"/>
    </location>
</feature>
<dbReference type="PROSITE" id="PS00086">
    <property type="entry name" value="CYTOCHROME_P450"/>
    <property type="match status" value="1"/>
</dbReference>
<dbReference type="RefSeq" id="WP_093838023.1">
    <property type="nucleotide sequence ID" value="NZ_FOLM01000003.1"/>
</dbReference>
<name>A0A1I1ITV6_9ACTN</name>
<keyword evidence="6 7" id="KW-0503">Monooxygenase</keyword>
<dbReference type="SUPFAM" id="SSF48264">
    <property type="entry name" value="Cytochrome P450"/>
    <property type="match status" value="1"/>
</dbReference>
<gene>
    <name evidence="9" type="ORF">SAMN05421773_103185</name>
</gene>
<evidence type="ECO:0000256" key="7">
    <source>
        <dbReference type="RuleBase" id="RU000461"/>
    </source>
</evidence>
<evidence type="ECO:0000256" key="3">
    <source>
        <dbReference type="ARBA" id="ARBA00022723"/>
    </source>
</evidence>
<comment type="similarity">
    <text evidence="1 7">Belongs to the cytochrome P450 family.</text>
</comment>
<feature type="compositionally biased region" description="Low complexity" evidence="8">
    <location>
        <begin position="194"/>
        <end position="212"/>
    </location>
</feature>